<protein>
    <submittedName>
        <fullName evidence="1">Uncharacterized protein</fullName>
    </submittedName>
</protein>
<accession>A0ABX5FA37</accession>
<organism evidence="1 2">
    <name type="scientific">Aphanothece cf. minutissima CCALA 015</name>
    <dbReference type="NCBI Taxonomy" id="2107695"/>
    <lineage>
        <taxon>Bacteria</taxon>
        <taxon>Bacillati</taxon>
        <taxon>Cyanobacteriota</taxon>
        <taxon>Cyanophyceae</taxon>
        <taxon>Oscillatoriophycideae</taxon>
        <taxon>Chroococcales</taxon>
        <taxon>Aphanothecaceae</taxon>
        <taxon>Aphanothece</taxon>
    </lineage>
</organism>
<sequence>MPSPESSIGSANTDLCQLVAAAADLCRKPLRHAVVNPDPGAIGAGPGAEEEGVDSLDLCLRLEARTPEGERVPAEDLELEIYRSGTELNLTLAWRQGEDHPLLWQGSHPVWMDGATGLRCSCPPQGEPLEALARRLRALLRPDQG</sequence>
<evidence type="ECO:0000313" key="2">
    <source>
        <dbReference type="Proteomes" id="UP000238218"/>
    </source>
</evidence>
<reference evidence="1 2" key="1">
    <citation type="submission" date="2018-02" db="EMBL/GenBank/DDBJ databases">
        <authorList>
            <person name="Moore K."/>
            <person name="Momper L."/>
        </authorList>
    </citation>
    <scope>NUCLEOTIDE SEQUENCE [LARGE SCALE GENOMIC DNA]</scope>
    <source>
        <strain evidence="1 2">CCALA 015</strain>
    </source>
</reference>
<dbReference type="RefSeq" id="WP_106219966.1">
    <property type="nucleotide sequence ID" value="NZ_PVWP01000002.1"/>
</dbReference>
<gene>
    <name evidence="1" type="ORF">C7B81_03790</name>
</gene>
<proteinExistence type="predicted"/>
<comment type="caution">
    <text evidence="1">The sequence shown here is derived from an EMBL/GenBank/DDBJ whole genome shotgun (WGS) entry which is preliminary data.</text>
</comment>
<keyword evidence="2" id="KW-1185">Reference proteome</keyword>
<evidence type="ECO:0000313" key="1">
    <source>
        <dbReference type="EMBL" id="PSB38690.1"/>
    </source>
</evidence>
<dbReference type="EMBL" id="PVWP01000002">
    <property type="protein sequence ID" value="PSB38690.1"/>
    <property type="molecule type" value="Genomic_DNA"/>
</dbReference>
<name>A0ABX5FA37_9CHRO</name>
<dbReference type="Proteomes" id="UP000238218">
    <property type="component" value="Unassembled WGS sequence"/>
</dbReference>
<reference evidence="1 2" key="2">
    <citation type="submission" date="2018-03" db="EMBL/GenBank/DDBJ databases">
        <title>The ancient ancestry and fast evolution of plastids.</title>
        <authorList>
            <person name="Moore K.R."/>
            <person name="Magnabosco C."/>
            <person name="Momper L."/>
            <person name="Gold D.A."/>
            <person name="Bosak T."/>
            <person name="Fournier G.P."/>
        </authorList>
    </citation>
    <scope>NUCLEOTIDE SEQUENCE [LARGE SCALE GENOMIC DNA]</scope>
    <source>
        <strain evidence="1 2">CCALA 015</strain>
    </source>
</reference>